<proteinExistence type="predicted"/>
<dbReference type="AlphaFoldDB" id="A0AAV8ZLY6"/>
<evidence type="ECO:0000313" key="1">
    <source>
        <dbReference type="EMBL" id="KAJ8964881.1"/>
    </source>
</evidence>
<accession>A0AAV8ZLY6</accession>
<gene>
    <name evidence="1" type="ORF">NQ314_004563</name>
</gene>
<reference evidence="1" key="1">
    <citation type="journal article" date="2023" name="Insect Mol. Biol.">
        <title>Genome sequencing provides insights into the evolution of gene families encoding plant cell wall-degrading enzymes in longhorned beetles.</title>
        <authorList>
            <person name="Shin N.R."/>
            <person name="Okamura Y."/>
            <person name="Kirsch R."/>
            <person name="Pauchet Y."/>
        </authorList>
    </citation>
    <scope>NUCLEOTIDE SEQUENCE</scope>
    <source>
        <strain evidence="1">RBIC_L_NR</strain>
    </source>
</reference>
<sequence length="195" mass="22721">MAKDKGISVHAISKTQVLDDIRKRNLKVVIYRNKYLCNDISTKSDLIKKLVCQKKKVLKLHKSTDNDLHPEDEKSIHEDEISKVLEQEKKNIFSGKNDSDSDYSPPDEILETNRKWKKTARTSYNACNSKNENEKNLNRCLGHLHTSAKPFWNSRSCLMKAIKDSILRRKWNNLTHLLLMLIHLPSLKPKPLIRH</sequence>
<dbReference type="EMBL" id="JANEYF010001305">
    <property type="protein sequence ID" value="KAJ8964881.1"/>
    <property type="molecule type" value="Genomic_DNA"/>
</dbReference>
<evidence type="ECO:0000313" key="2">
    <source>
        <dbReference type="Proteomes" id="UP001162156"/>
    </source>
</evidence>
<organism evidence="1 2">
    <name type="scientific">Rhamnusium bicolor</name>
    <dbReference type="NCBI Taxonomy" id="1586634"/>
    <lineage>
        <taxon>Eukaryota</taxon>
        <taxon>Metazoa</taxon>
        <taxon>Ecdysozoa</taxon>
        <taxon>Arthropoda</taxon>
        <taxon>Hexapoda</taxon>
        <taxon>Insecta</taxon>
        <taxon>Pterygota</taxon>
        <taxon>Neoptera</taxon>
        <taxon>Endopterygota</taxon>
        <taxon>Coleoptera</taxon>
        <taxon>Polyphaga</taxon>
        <taxon>Cucujiformia</taxon>
        <taxon>Chrysomeloidea</taxon>
        <taxon>Cerambycidae</taxon>
        <taxon>Lepturinae</taxon>
        <taxon>Rhagiini</taxon>
        <taxon>Rhamnusium</taxon>
    </lineage>
</organism>
<feature type="non-terminal residue" evidence="1">
    <location>
        <position position="195"/>
    </location>
</feature>
<protein>
    <submittedName>
        <fullName evidence="1">Uncharacterized protein</fullName>
    </submittedName>
</protein>
<keyword evidence="2" id="KW-1185">Reference proteome</keyword>
<name>A0AAV8ZLY6_9CUCU</name>
<dbReference type="Proteomes" id="UP001162156">
    <property type="component" value="Unassembled WGS sequence"/>
</dbReference>
<comment type="caution">
    <text evidence="1">The sequence shown here is derived from an EMBL/GenBank/DDBJ whole genome shotgun (WGS) entry which is preliminary data.</text>
</comment>